<sequence length="166" mass="18770">MTYAIRPVAPADASAICRIYNHYVENTTITFEEVAVTIEAMEMRLSEHAQQAVNLPWLVLCEGDQLLGYAYATPWRARSAYRFSVETTVYVDQHHAGKGIGRALYDALLSRLRQQQLHCAIAGIALPNFASVALHECFGFEKVAEFQEVGMKLQNWVNVGYWQLML</sequence>
<dbReference type="InterPro" id="IPR016181">
    <property type="entry name" value="Acyl_CoA_acyltransferase"/>
</dbReference>
<dbReference type="Pfam" id="PF13420">
    <property type="entry name" value="Acetyltransf_4"/>
    <property type="match status" value="1"/>
</dbReference>
<keyword evidence="2" id="KW-0012">Acyltransferase</keyword>
<proteinExistence type="predicted"/>
<protein>
    <submittedName>
        <fullName evidence="4">N-acetyltransferase family protein</fullName>
    </submittedName>
</protein>
<keyword evidence="1" id="KW-0808">Transferase</keyword>
<reference evidence="4" key="1">
    <citation type="submission" date="2023-09" db="EMBL/GenBank/DDBJ databases">
        <title>Undibacterium sp. 20NA77.5 isolated from freshwater.</title>
        <authorList>
            <person name="Le V."/>
            <person name="Ko S.-R."/>
            <person name="Ahn C.-Y."/>
            <person name="Oh H.-M."/>
        </authorList>
    </citation>
    <scope>NUCLEOTIDE SEQUENCE</scope>
    <source>
        <strain evidence="4">20NA77.5</strain>
    </source>
</reference>
<keyword evidence="5" id="KW-1185">Reference proteome</keyword>
<dbReference type="PROSITE" id="PS51186">
    <property type="entry name" value="GNAT"/>
    <property type="match status" value="1"/>
</dbReference>
<name>A0ABY9RL97_9BURK</name>
<dbReference type="PANTHER" id="PTHR43072:SF23">
    <property type="entry name" value="UPF0039 PROTEIN C11D3.02C"/>
    <property type="match status" value="1"/>
</dbReference>
<dbReference type="Proteomes" id="UP001181355">
    <property type="component" value="Chromosome"/>
</dbReference>
<evidence type="ECO:0000313" key="4">
    <source>
        <dbReference type="EMBL" id="WMW80801.1"/>
    </source>
</evidence>
<dbReference type="SUPFAM" id="SSF55729">
    <property type="entry name" value="Acyl-CoA N-acyltransferases (Nat)"/>
    <property type="match status" value="1"/>
</dbReference>
<feature type="domain" description="N-acetyltransferase" evidence="3">
    <location>
        <begin position="3"/>
        <end position="166"/>
    </location>
</feature>
<dbReference type="NCBIfam" id="NF040504">
    <property type="entry name" value="resist_ArsN1b"/>
    <property type="match status" value="1"/>
</dbReference>
<dbReference type="InterPro" id="IPR000182">
    <property type="entry name" value="GNAT_dom"/>
</dbReference>
<dbReference type="CDD" id="cd04301">
    <property type="entry name" value="NAT_SF"/>
    <property type="match status" value="1"/>
</dbReference>
<evidence type="ECO:0000256" key="2">
    <source>
        <dbReference type="ARBA" id="ARBA00023315"/>
    </source>
</evidence>
<accession>A0ABY9RL97</accession>
<dbReference type="RefSeq" id="WP_309482292.1">
    <property type="nucleotide sequence ID" value="NZ_CP133720.1"/>
</dbReference>
<evidence type="ECO:0000313" key="5">
    <source>
        <dbReference type="Proteomes" id="UP001181355"/>
    </source>
</evidence>
<dbReference type="Gene3D" id="3.40.630.30">
    <property type="match status" value="1"/>
</dbReference>
<evidence type="ECO:0000256" key="1">
    <source>
        <dbReference type="ARBA" id="ARBA00022679"/>
    </source>
</evidence>
<dbReference type="PANTHER" id="PTHR43072">
    <property type="entry name" value="N-ACETYLTRANSFERASE"/>
    <property type="match status" value="1"/>
</dbReference>
<gene>
    <name evidence="4" type="ORF">RF679_00635</name>
</gene>
<organism evidence="4 5">
    <name type="scientific">Undibacterium cyanobacteriorum</name>
    <dbReference type="NCBI Taxonomy" id="3073561"/>
    <lineage>
        <taxon>Bacteria</taxon>
        <taxon>Pseudomonadati</taxon>
        <taxon>Pseudomonadota</taxon>
        <taxon>Betaproteobacteria</taxon>
        <taxon>Burkholderiales</taxon>
        <taxon>Oxalobacteraceae</taxon>
        <taxon>Undibacterium</taxon>
    </lineage>
</organism>
<evidence type="ECO:0000259" key="3">
    <source>
        <dbReference type="PROSITE" id="PS51186"/>
    </source>
</evidence>
<dbReference type="EMBL" id="CP133720">
    <property type="protein sequence ID" value="WMW80801.1"/>
    <property type="molecule type" value="Genomic_DNA"/>
</dbReference>